<dbReference type="OrthoDB" id="9783590at2"/>
<organism evidence="5 6">
    <name type="scientific">Methylobacterium currus</name>
    <dbReference type="NCBI Taxonomy" id="2051553"/>
    <lineage>
        <taxon>Bacteria</taxon>
        <taxon>Pseudomonadati</taxon>
        <taxon>Pseudomonadota</taxon>
        <taxon>Alphaproteobacteria</taxon>
        <taxon>Hyphomicrobiales</taxon>
        <taxon>Methylobacteriaceae</taxon>
        <taxon>Methylobacterium</taxon>
    </lineage>
</organism>
<feature type="compositionally biased region" description="Low complexity" evidence="3">
    <location>
        <begin position="192"/>
        <end position="208"/>
    </location>
</feature>
<evidence type="ECO:0000256" key="2">
    <source>
        <dbReference type="PROSITE-ProRule" id="PRU00703"/>
    </source>
</evidence>
<dbReference type="PANTHER" id="PTHR43080">
    <property type="entry name" value="CBS DOMAIN-CONTAINING PROTEIN CBSX3, MITOCHONDRIAL"/>
    <property type="match status" value="1"/>
</dbReference>
<evidence type="ECO:0000313" key="5">
    <source>
        <dbReference type="EMBL" id="AWB22807.1"/>
    </source>
</evidence>
<name>A0A2R4WMN0_9HYPH</name>
<gene>
    <name evidence="5" type="ORF">DA075_19415</name>
</gene>
<dbReference type="KEGG" id="mee:DA075_19415"/>
<dbReference type="EMBL" id="CP028843">
    <property type="protein sequence ID" value="AWB22807.1"/>
    <property type="molecule type" value="Genomic_DNA"/>
</dbReference>
<dbReference type="Proteomes" id="UP000244755">
    <property type="component" value="Chromosome 1"/>
</dbReference>
<accession>A0A2R4WMN0</accession>
<feature type="region of interest" description="Disordered" evidence="3">
    <location>
        <begin position="154"/>
        <end position="223"/>
    </location>
</feature>
<reference evidence="5 6" key="1">
    <citation type="submission" date="2018-04" db="EMBL/GenBank/DDBJ databases">
        <title>Methylobacterium sp. PR1016A genome.</title>
        <authorList>
            <person name="Park W."/>
        </authorList>
    </citation>
    <scope>NUCLEOTIDE SEQUENCE [LARGE SCALE GENOMIC DNA]</scope>
    <source>
        <strain evidence="5 6">PR1016A</strain>
    </source>
</reference>
<dbReference type="SUPFAM" id="SSF54631">
    <property type="entry name" value="CBS-domain pair"/>
    <property type="match status" value="1"/>
</dbReference>
<dbReference type="AlphaFoldDB" id="A0A2R4WMN0"/>
<dbReference type="Gene3D" id="3.10.580.10">
    <property type="entry name" value="CBS-domain"/>
    <property type="match status" value="1"/>
</dbReference>
<dbReference type="InterPro" id="IPR051257">
    <property type="entry name" value="Diverse_CBS-Domain"/>
</dbReference>
<sequence length="223" mass="24447">MHAQILAREIMVRRIAGLRADATITQAIGLTLDRRIGALPVADREGRLVGIVSEADLLRRGERGTERERPRSLQDLLSPGRRPAEYARACGRRVDAVMTRGLVTVGEEASLVEGVAPMERHRVKRLPVRCAARMVGIAACTDLVRTPAEAARARASAARRRRHGIRVGRERPARPHDPDRAALGRGRRRSGRSGAARGPVRRSGAAGRCVHPLIRPPARERKP</sequence>
<evidence type="ECO:0000256" key="3">
    <source>
        <dbReference type="SAM" id="MobiDB-lite"/>
    </source>
</evidence>
<dbReference type="PANTHER" id="PTHR43080:SF26">
    <property type="entry name" value="REGULATORY PROTEIN"/>
    <property type="match status" value="1"/>
</dbReference>
<protein>
    <submittedName>
        <fullName evidence="5">CBS domain-containing protein</fullName>
    </submittedName>
</protein>
<keyword evidence="6" id="KW-1185">Reference proteome</keyword>
<dbReference type="SMART" id="SM00116">
    <property type="entry name" value="CBS"/>
    <property type="match status" value="2"/>
</dbReference>
<evidence type="ECO:0000259" key="4">
    <source>
        <dbReference type="PROSITE" id="PS51371"/>
    </source>
</evidence>
<dbReference type="InterPro" id="IPR000644">
    <property type="entry name" value="CBS_dom"/>
</dbReference>
<dbReference type="RefSeq" id="WP_099954607.1">
    <property type="nucleotide sequence ID" value="NZ_CP028843.1"/>
</dbReference>
<dbReference type="Pfam" id="PF00571">
    <property type="entry name" value="CBS"/>
    <property type="match status" value="2"/>
</dbReference>
<feature type="compositionally biased region" description="Basic and acidic residues" evidence="3">
    <location>
        <begin position="167"/>
        <end position="182"/>
    </location>
</feature>
<dbReference type="InterPro" id="IPR046342">
    <property type="entry name" value="CBS_dom_sf"/>
</dbReference>
<feature type="compositionally biased region" description="Basic residues" evidence="3">
    <location>
        <begin position="157"/>
        <end position="166"/>
    </location>
</feature>
<dbReference type="PROSITE" id="PS51371">
    <property type="entry name" value="CBS"/>
    <property type="match status" value="1"/>
</dbReference>
<keyword evidence="1 2" id="KW-0129">CBS domain</keyword>
<proteinExistence type="predicted"/>
<evidence type="ECO:0000313" key="6">
    <source>
        <dbReference type="Proteomes" id="UP000244755"/>
    </source>
</evidence>
<feature type="domain" description="CBS" evidence="4">
    <location>
        <begin position="11"/>
        <end position="67"/>
    </location>
</feature>
<evidence type="ECO:0000256" key="1">
    <source>
        <dbReference type="ARBA" id="ARBA00023122"/>
    </source>
</evidence>
<dbReference type="CDD" id="cd04586">
    <property type="entry name" value="CBS_pair_BON_assoc"/>
    <property type="match status" value="1"/>
</dbReference>